<evidence type="ECO:0000256" key="1">
    <source>
        <dbReference type="SAM" id="Phobius"/>
    </source>
</evidence>
<evidence type="ECO:0000313" key="3">
    <source>
        <dbReference type="Proteomes" id="UP001362999"/>
    </source>
</evidence>
<organism evidence="2 3">
    <name type="scientific">Favolaschia claudopus</name>
    <dbReference type="NCBI Taxonomy" id="2862362"/>
    <lineage>
        <taxon>Eukaryota</taxon>
        <taxon>Fungi</taxon>
        <taxon>Dikarya</taxon>
        <taxon>Basidiomycota</taxon>
        <taxon>Agaricomycotina</taxon>
        <taxon>Agaricomycetes</taxon>
        <taxon>Agaricomycetidae</taxon>
        <taxon>Agaricales</taxon>
        <taxon>Marasmiineae</taxon>
        <taxon>Mycenaceae</taxon>
        <taxon>Favolaschia</taxon>
    </lineage>
</organism>
<gene>
    <name evidence="2" type="ORF">R3P38DRAFT_1796654</name>
</gene>
<comment type="caution">
    <text evidence="2">The sequence shown here is derived from an EMBL/GenBank/DDBJ whole genome shotgun (WGS) entry which is preliminary data.</text>
</comment>
<protein>
    <submittedName>
        <fullName evidence="2">Uncharacterized protein</fullName>
    </submittedName>
</protein>
<feature type="transmembrane region" description="Helical" evidence="1">
    <location>
        <begin position="128"/>
        <end position="150"/>
    </location>
</feature>
<keyword evidence="1" id="KW-0472">Membrane</keyword>
<accession>A0AAW0A5F0</accession>
<reference evidence="2 3" key="1">
    <citation type="journal article" date="2024" name="J Genomics">
        <title>Draft genome sequencing and assembly of Favolaschia claudopus CIRM-BRFM 2984 isolated from oak limbs.</title>
        <authorList>
            <person name="Navarro D."/>
            <person name="Drula E."/>
            <person name="Chaduli D."/>
            <person name="Cazenave R."/>
            <person name="Ahrendt S."/>
            <person name="Wang J."/>
            <person name="Lipzen A."/>
            <person name="Daum C."/>
            <person name="Barry K."/>
            <person name="Grigoriev I.V."/>
            <person name="Favel A."/>
            <person name="Rosso M.N."/>
            <person name="Martin F."/>
        </authorList>
    </citation>
    <scope>NUCLEOTIDE SEQUENCE [LARGE SCALE GENOMIC DNA]</scope>
    <source>
        <strain evidence="2 3">CIRM-BRFM 2984</strain>
    </source>
</reference>
<keyword evidence="3" id="KW-1185">Reference proteome</keyword>
<proteinExistence type="predicted"/>
<evidence type="ECO:0000313" key="2">
    <source>
        <dbReference type="EMBL" id="KAK7001484.1"/>
    </source>
</evidence>
<sequence length="256" mass="29175">MERRGRRRRRGWGWEGGGSWRLVLVLVQGRCVLFDLLFLSLFSSFGVSAAGTGSMRGIFQSADDEELVRVRCVFRPRVWDLCAVFLFFCGRPMRSSLVSSPPSEAGSTLNFLSFVDGWLRSFSSTSSLIPVVVCLCLSSSPSLFYPAILIDRVGEHVAFVESFFRNLIFIYIFIYLLPRLHLSSPPHLLLLFAFSSTRWRWWAFMGVGRSGSPCAAGHIRGSSVSILRCHWLELLARCSLLWFLCYRSCFSWIWVL</sequence>
<keyword evidence="1" id="KW-0812">Transmembrane</keyword>
<keyword evidence="1" id="KW-1133">Transmembrane helix</keyword>
<name>A0AAW0A5F0_9AGAR</name>
<feature type="transmembrane region" description="Helical" evidence="1">
    <location>
        <begin position="20"/>
        <end position="42"/>
    </location>
</feature>
<feature type="transmembrane region" description="Helical" evidence="1">
    <location>
        <begin position="162"/>
        <end position="181"/>
    </location>
</feature>
<dbReference type="AlphaFoldDB" id="A0AAW0A5F0"/>
<dbReference type="EMBL" id="JAWWNJ010000083">
    <property type="protein sequence ID" value="KAK7001484.1"/>
    <property type="molecule type" value="Genomic_DNA"/>
</dbReference>
<dbReference type="Proteomes" id="UP001362999">
    <property type="component" value="Unassembled WGS sequence"/>
</dbReference>